<sequence length="227" mass="24984">MPHYASSPFRLISAIILLLHHASASPPYPVVKREVRVVTVTAAPTIPSDAPEYVSPGQFTSAVLNSTNAYRRDHGAANVTWNDTLARFADDYLTKKVTDKCEFEHSGGPYGENLAMGYPSARSAIEAWGDEREQYDFQKATFTEETGHFTQLVWRNTSDVGCGRRLCGTQGWYLVCEYWPRGNVIGEFKDMVAGPVEGASWRGGASRSTCRLSFMFGAAALVAVVVF</sequence>
<reference evidence="4" key="4">
    <citation type="journal article" date="2015" name="G3 (Bethesda)">
        <title>Genome sequences of three phytopathogenic species of the Magnaporthaceae family of fungi.</title>
        <authorList>
            <person name="Okagaki L.H."/>
            <person name="Nunes C.C."/>
            <person name="Sailsbery J."/>
            <person name="Clay B."/>
            <person name="Brown D."/>
            <person name="John T."/>
            <person name="Oh Y."/>
            <person name="Young N."/>
            <person name="Fitzgerald M."/>
            <person name="Haas B.J."/>
            <person name="Zeng Q."/>
            <person name="Young S."/>
            <person name="Adiconis X."/>
            <person name="Fan L."/>
            <person name="Levin J.Z."/>
            <person name="Mitchell T.K."/>
            <person name="Okubara P.A."/>
            <person name="Farman M.L."/>
            <person name="Kohn L.M."/>
            <person name="Birren B."/>
            <person name="Ma L.-J."/>
            <person name="Dean R.A."/>
        </authorList>
    </citation>
    <scope>NUCLEOTIDE SEQUENCE</scope>
    <source>
        <strain evidence="4">ATCC 64411 / 73-15</strain>
    </source>
</reference>
<evidence type="ECO:0000259" key="2">
    <source>
        <dbReference type="SMART" id="SM00198"/>
    </source>
</evidence>
<evidence type="ECO:0000313" key="4">
    <source>
        <dbReference type="EnsemblFungi" id="MAPG_11150T0"/>
    </source>
</evidence>
<dbReference type="PROSITE" id="PS01009">
    <property type="entry name" value="CRISP_1"/>
    <property type="match status" value="1"/>
</dbReference>
<evidence type="ECO:0000256" key="1">
    <source>
        <dbReference type="SAM" id="SignalP"/>
    </source>
</evidence>
<dbReference type="EnsemblFungi" id="MAPG_11150T0">
    <property type="protein sequence ID" value="MAPG_11150T0"/>
    <property type="gene ID" value="MAPG_11150"/>
</dbReference>
<dbReference type="InterPro" id="IPR014044">
    <property type="entry name" value="CAP_dom"/>
</dbReference>
<reference evidence="5" key="1">
    <citation type="submission" date="2010-05" db="EMBL/GenBank/DDBJ databases">
        <title>The genome sequence of Magnaporthe poae strain ATCC 64411.</title>
        <authorList>
            <person name="Ma L.-J."/>
            <person name="Dead R."/>
            <person name="Young S."/>
            <person name="Zeng Q."/>
            <person name="Koehrsen M."/>
            <person name="Alvarado L."/>
            <person name="Berlin A."/>
            <person name="Chapman S.B."/>
            <person name="Chen Z."/>
            <person name="Freedman E."/>
            <person name="Gellesch M."/>
            <person name="Goldberg J."/>
            <person name="Griggs A."/>
            <person name="Gujja S."/>
            <person name="Heilman E.R."/>
            <person name="Heiman D."/>
            <person name="Hepburn T."/>
            <person name="Howarth C."/>
            <person name="Jen D."/>
            <person name="Larson L."/>
            <person name="Mehta T."/>
            <person name="Neiman D."/>
            <person name="Pearson M."/>
            <person name="Roberts A."/>
            <person name="Saif S."/>
            <person name="Shea T."/>
            <person name="Shenoy N."/>
            <person name="Sisk P."/>
            <person name="Stolte C."/>
            <person name="Sykes S."/>
            <person name="Walk T."/>
            <person name="White J."/>
            <person name="Yandava C."/>
            <person name="Haas B."/>
            <person name="Nusbaum C."/>
            <person name="Birren B."/>
        </authorList>
    </citation>
    <scope>NUCLEOTIDE SEQUENCE [LARGE SCALE GENOMIC DNA]</scope>
    <source>
        <strain evidence="5">ATCC 64411 / 73-15</strain>
    </source>
</reference>
<reference evidence="4" key="5">
    <citation type="submission" date="2015-06" db="UniProtKB">
        <authorList>
            <consortium name="EnsemblFungi"/>
        </authorList>
    </citation>
    <scope>IDENTIFICATION</scope>
    <source>
        <strain evidence="4">ATCC 64411</strain>
    </source>
</reference>
<feature type="signal peptide" evidence="1">
    <location>
        <begin position="1"/>
        <end position="24"/>
    </location>
</feature>
<evidence type="ECO:0000313" key="3">
    <source>
        <dbReference type="EMBL" id="KLU92204.1"/>
    </source>
</evidence>
<dbReference type="FunFam" id="3.40.33.10:FF:000010">
    <property type="entry name" value="Predicted protein"/>
    <property type="match status" value="1"/>
</dbReference>
<accession>A0A0C4EEH7</accession>
<dbReference type="PANTHER" id="PTHR10334">
    <property type="entry name" value="CYSTEINE-RICH SECRETORY PROTEIN-RELATED"/>
    <property type="match status" value="1"/>
</dbReference>
<dbReference type="Gene3D" id="3.40.33.10">
    <property type="entry name" value="CAP"/>
    <property type="match status" value="1"/>
</dbReference>
<protein>
    <recommendedName>
        <fullName evidence="2">SCP domain-containing protein</fullName>
    </recommendedName>
</protein>
<evidence type="ECO:0000313" key="5">
    <source>
        <dbReference type="Proteomes" id="UP000011715"/>
    </source>
</evidence>
<dbReference type="STRING" id="644358.A0A0C4EEH7"/>
<organism evidence="4 5">
    <name type="scientific">Magnaporthiopsis poae (strain ATCC 64411 / 73-15)</name>
    <name type="common">Kentucky bluegrass fungus</name>
    <name type="synonym">Magnaporthe poae</name>
    <dbReference type="NCBI Taxonomy" id="644358"/>
    <lineage>
        <taxon>Eukaryota</taxon>
        <taxon>Fungi</taxon>
        <taxon>Dikarya</taxon>
        <taxon>Ascomycota</taxon>
        <taxon>Pezizomycotina</taxon>
        <taxon>Sordariomycetes</taxon>
        <taxon>Sordariomycetidae</taxon>
        <taxon>Magnaporthales</taxon>
        <taxon>Magnaporthaceae</taxon>
        <taxon>Magnaporthiopsis</taxon>
    </lineage>
</organism>
<dbReference type="Proteomes" id="UP000011715">
    <property type="component" value="Unassembled WGS sequence"/>
</dbReference>
<dbReference type="SUPFAM" id="SSF55797">
    <property type="entry name" value="PR-1-like"/>
    <property type="match status" value="1"/>
</dbReference>
<dbReference type="OrthoDB" id="337038at2759"/>
<dbReference type="InterPro" id="IPR001283">
    <property type="entry name" value="CRISP-related"/>
</dbReference>
<dbReference type="GO" id="GO:0005576">
    <property type="term" value="C:extracellular region"/>
    <property type="evidence" value="ECO:0007669"/>
    <property type="project" value="InterPro"/>
</dbReference>
<gene>
    <name evidence="3" type="ORF">MAPG_11150</name>
</gene>
<dbReference type="Pfam" id="PF00188">
    <property type="entry name" value="CAP"/>
    <property type="match status" value="1"/>
</dbReference>
<dbReference type="EMBL" id="GL876979">
    <property type="protein sequence ID" value="KLU92204.1"/>
    <property type="molecule type" value="Genomic_DNA"/>
</dbReference>
<name>A0A0C4EEH7_MAGP6</name>
<dbReference type="SMART" id="SM00198">
    <property type="entry name" value="SCP"/>
    <property type="match status" value="1"/>
</dbReference>
<dbReference type="EMBL" id="ADBL01002742">
    <property type="status" value="NOT_ANNOTATED_CDS"/>
    <property type="molecule type" value="Genomic_DNA"/>
</dbReference>
<dbReference type="InterPro" id="IPR018244">
    <property type="entry name" value="Allrgn_V5/Tpx1_CS"/>
</dbReference>
<reference evidence="3" key="3">
    <citation type="submission" date="2011-03" db="EMBL/GenBank/DDBJ databases">
        <title>Annotation of Magnaporthe poae ATCC 64411.</title>
        <authorList>
            <person name="Ma L.-J."/>
            <person name="Dead R."/>
            <person name="Young S.K."/>
            <person name="Zeng Q."/>
            <person name="Gargeya S."/>
            <person name="Fitzgerald M."/>
            <person name="Haas B."/>
            <person name="Abouelleil A."/>
            <person name="Alvarado L."/>
            <person name="Arachchi H.M."/>
            <person name="Berlin A."/>
            <person name="Brown A."/>
            <person name="Chapman S.B."/>
            <person name="Chen Z."/>
            <person name="Dunbar C."/>
            <person name="Freedman E."/>
            <person name="Gearin G."/>
            <person name="Gellesch M."/>
            <person name="Goldberg J."/>
            <person name="Griggs A."/>
            <person name="Gujja S."/>
            <person name="Heiman D."/>
            <person name="Howarth C."/>
            <person name="Larson L."/>
            <person name="Lui A."/>
            <person name="MacDonald P.J.P."/>
            <person name="Mehta T."/>
            <person name="Montmayeur A."/>
            <person name="Murphy C."/>
            <person name="Neiman D."/>
            <person name="Pearson M."/>
            <person name="Priest M."/>
            <person name="Roberts A."/>
            <person name="Saif S."/>
            <person name="Shea T."/>
            <person name="Shenoy N."/>
            <person name="Sisk P."/>
            <person name="Stolte C."/>
            <person name="Sykes S."/>
            <person name="Yandava C."/>
            <person name="Wortman J."/>
            <person name="Nusbaum C."/>
            <person name="Birren B."/>
        </authorList>
    </citation>
    <scope>NUCLEOTIDE SEQUENCE</scope>
    <source>
        <strain evidence="3">ATCC 64411</strain>
    </source>
</reference>
<keyword evidence="5" id="KW-1185">Reference proteome</keyword>
<dbReference type="InterPro" id="IPR035940">
    <property type="entry name" value="CAP_sf"/>
</dbReference>
<dbReference type="AlphaFoldDB" id="A0A0C4EEH7"/>
<feature type="domain" description="SCP" evidence="2">
    <location>
        <begin position="58"/>
        <end position="186"/>
    </location>
</feature>
<dbReference type="eggNOG" id="KOG3017">
    <property type="taxonomic scope" value="Eukaryota"/>
</dbReference>
<reference evidence="3" key="2">
    <citation type="submission" date="2010-05" db="EMBL/GenBank/DDBJ databases">
        <title>The Genome Sequence of Magnaporthe poae strain ATCC 64411.</title>
        <authorList>
            <consortium name="The Broad Institute Genome Sequencing Platform"/>
            <consortium name="Broad Institute Genome Sequencing Center for Infectious Disease"/>
            <person name="Ma L.-J."/>
            <person name="Dead R."/>
            <person name="Young S."/>
            <person name="Zeng Q."/>
            <person name="Koehrsen M."/>
            <person name="Alvarado L."/>
            <person name="Berlin A."/>
            <person name="Chapman S.B."/>
            <person name="Chen Z."/>
            <person name="Freedman E."/>
            <person name="Gellesch M."/>
            <person name="Goldberg J."/>
            <person name="Griggs A."/>
            <person name="Gujja S."/>
            <person name="Heilman E.R."/>
            <person name="Heiman D."/>
            <person name="Hepburn T."/>
            <person name="Howarth C."/>
            <person name="Jen D."/>
            <person name="Larson L."/>
            <person name="Mehta T."/>
            <person name="Neiman D."/>
            <person name="Pearson M."/>
            <person name="Roberts A."/>
            <person name="Saif S."/>
            <person name="Shea T."/>
            <person name="Shenoy N."/>
            <person name="Sisk P."/>
            <person name="Stolte C."/>
            <person name="Sykes S."/>
            <person name="Walk T."/>
            <person name="White J."/>
            <person name="Yandava C."/>
            <person name="Haas B."/>
            <person name="Nusbaum C."/>
            <person name="Birren B."/>
        </authorList>
    </citation>
    <scope>NUCLEOTIDE SEQUENCE</scope>
    <source>
        <strain evidence="3">ATCC 64411</strain>
    </source>
</reference>
<dbReference type="OMA" id="TSAVRMW"/>
<dbReference type="PRINTS" id="PR00837">
    <property type="entry name" value="V5TPXLIKE"/>
</dbReference>
<keyword evidence="1" id="KW-0732">Signal</keyword>
<proteinExistence type="predicted"/>
<feature type="chain" id="PRO_5009385987" description="SCP domain-containing protein" evidence="1">
    <location>
        <begin position="25"/>
        <end position="227"/>
    </location>
</feature>
<dbReference type="VEuPathDB" id="FungiDB:MAPG_11150"/>